<sequence length="503" mass="53060">MSTTPLTADLPLRLAERRPRVVVLGDAILDGWLSGECRRLCREAPAPVLEVRSDACAPGGAGNSAANLAALGAVADLVTVVGDDEDGRRLTAALRDCGVSTSGVLVEPGRRTVAKRRLVAGEQLVARLDEGDVGPPRRRTRELVDLVLRRAAEADAILVADYGLGVCCQEVLDALRDHRDELPPLVVDAHDLRPWARVRPDLVTPNASEAAALLGDGTGEDLAPSTDPHQAERRVAAVERARAELLLACGAGAAVVTLDRVGAVLLVGPDPEEHPAHRTWAEPAPESHANGAGDTFVSAMTAAVAAGLPLATAVELAQLAADVVVRRPATSVCTAAELAERLGRNGPVDPEHLARLVAEHRAAGRRIVFTNGCFDVLHRGHVAYLNQAKRLGDVLVVAVNDDEGVARLKGPDRPVNPAVDRAAVLAALSCVDHVVVFPEDTPAALLERLRPDVYVKGGDYTPEMLAEAGLVRRLGGEVRILDYVPDHSTSAVIARIRAGEAVR</sequence>
<keyword evidence="1 9" id="KW-0808">Transferase</keyword>
<keyword evidence="5 9" id="KW-0067">ATP-binding</keyword>
<comment type="caution">
    <text evidence="12">The sequence shown here is derived from an EMBL/GenBank/DDBJ whole genome shotgun (WGS) entry which is preliminary data.</text>
</comment>
<dbReference type="RefSeq" id="WP_253668649.1">
    <property type="nucleotide sequence ID" value="NZ_JAMTCP010000005.1"/>
</dbReference>
<dbReference type="HAMAP" id="MF_01603">
    <property type="entry name" value="HldE"/>
    <property type="match status" value="1"/>
</dbReference>
<evidence type="ECO:0000256" key="4">
    <source>
        <dbReference type="ARBA" id="ARBA00022777"/>
    </source>
</evidence>
<organism evidence="12 13">
    <name type="scientific">Streptoalloteichus tenebrarius (strain ATCC 17920 / DSM 40477 / JCM 4838 / CBS 697.72 / NBRC 16177 / NCIMB 11028 / NRRL B-12390 / A12253. 1 / ISP 5477)</name>
    <name type="common">Streptomyces tenebrarius</name>
    <dbReference type="NCBI Taxonomy" id="1933"/>
    <lineage>
        <taxon>Bacteria</taxon>
        <taxon>Bacillati</taxon>
        <taxon>Actinomycetota</taxon>
        <taxon>Actinomycetes</taxon>
        <taxon>Pseudonocardiales</taxon>
        <taxon>Pseudonocardiaceae</taxon>
        <taxon>Streptoalloteichus</taxon>
    </lineage>
</organism>
<comment type="function">
    <text evidence="9">Catalyzes the ADP transfer from ATP to D-glycero-beta-D-manno-heptose 1-phosphate, yielding ADP-D-glycero-beta-D-manno-heptose.</text>
</comment>
<reference evidence="12 13" key="1">
    <citation type="submission" date="2022-06" db="EMBL/GenBank/DDBJ databases">
        <title>Genomic Encyclopedia of Archaeal and Bacterial Type Strains, Phase II (KMG-II): from individual species to whole genera.</title>
        <authorList>
            <person name="Goeker M."/>
        </authorList>
    </citation>
    <scope>NUCLEOTIDE SEQUENCE [LARGE SCALE GENOMIC DNA]</scope>
    <source>
        <strain evidence="12 13">DSM 40477</strain>
    </source>
</reference>
<dbReference type="PANTHER" id="PTHR46969">
    <property type="entry name" value="BIFUNCTIONAL PROTEIN HLDE"/>
    <property type="match status" value="1"/>
</dbReference>
<name>A0ABT1HQA8_STRSD</name>
<evidence type="ECO:0000256" key="6">
    <source>
        <dbReference type="ARBA" id="ARBA00023268"/>
    </source>
</evidence>
<protein>
    <recommendedName>
        <fullName evidence="9">Bifunctional protein HldE</fullName>
    </recommendedName>
    <domain>
        <recommendedName>
            <fullName evidence="9">D-beta-D-heptose 7-phosphate kinase</fullName>
            <ecNumber evidence="9">2.7.1.167</ecNumber>
        </recommendedName>
        <alternativeName>
            <fullName evidence="9">D-beta-D-heptose 7-phosphotransferase</fullName>
        </alternativeName>
        <alternativeName>
            <fullName evidence="9">D-glycero-beta-D-manno-heptose-7-phosphate kinase</fullName>
        </alternativeName>
    </domain>
    <domain>
        <recommendedName>
            <fullName evidence="9">D-beta-D-heptose 1-phosphate adenylyltransferase</fullName>
            <ecNumber evidence="9">2.7.7.70</ecNumber>
        </recommendedName>
        <alternativeName>
            <fullName evidence="9">D-glycero-beta-D-manno-heptose 1-phosphate adenylyltransferase</fullName>
        </alternativeName>
    </domain>
</protein>
<dbReference type="PANTHER" id="PTHR46969:SF1">
    <property type="entry name" value="BIFUNCTIONAL PROTEIN HLDE"/>
    <property type="match status" value="1"/>
</dbReference>
<comment type="function">
    <text evidence="9">Catalyzes the phosphorylation of D-glycero-D-manno-heptose 7-phosphate at the C-1 position to selectively form D-glycero-beta-D-manno-heptose-1,7-bisphosphate.</text>
</comment>
<feature type="domain" description="Cytidyltransferase-like" evidence="11">
    <location>
        <begin position="369"/>
        <end position="479"/>
    </location>
</feature>
<evidence type="ECO:0000259" key="10">
    <source>
        <dbReference type="Pfam" id="PF00294"/>
    </source>
</evidence>
<dbReference type="InterPro" id="IPR004821">
    <property type="entry name" value="Cyt_trans-like"/>
</dbReference>
<dbReference type="NCBIfam" id="TIGR00125">
    <property type="entry name" value="cyt_tran_rel"/>
    <property type="match status" value="1"/>
</dbReference>
<dbReference type="EMBL" id="JAMTCP010000005">
    <property type="protein sequence ID" value="MCP2257697.1"/>
    <property type="molecule type" value="Genomic_DNA"/>
</dbReference>
<feature type="region of interest" description="Cytidylyltransferase" evidence="9">
    <location>
        <begin position="369"/>
        <end position="503"/>
    </location>
</feature>
<evidence type="ECO:0000259" key="11">
    <source>
        <dbReference type="Pfam" id="PF01467"/>
    </source>
</evidence>
<keyword evidence="4 9" id="KW-0418">Kinase</keyword>
<comment type="similarity">
    <text evidence="9">In the N-terminal section; belongs to the carbohydrate kinase PfkB family.</text>
</comment>
<dbReference type="Gene3D" id="3.40.1190.20">
    <property type="match status" value="1"/>
</dbReference>
<dbReference type="EC" id="2.7.1.167" evidence="9"/>
<dbReference type="SUPFAM" id="SSF52374">
    <property type="entry name" value="Nucleotidylyl transferase"/>
    <property type="match status" value="1"/>
</dbReference>
<comment type="similarity">
    <text evidence="9">In the C-terminal section; belongs to the cytidylyltransferase family.</text>
</comment>
<keyword evidence="6 9" id="KW-0511">Multifunctional enzyme</keyword>
<dbReference type="Gene3D" id="3.40.50.620">
    <property type="entry name" value="HUPs"/>
    <property type="match status" value="1"/>
</dbReference>
<dbReference type="Proteomes" id="UP001205311">
    <property type="component" value="Unassembled WGS sequence"/>
</dbReference>
<comment type="subunit">
    <text evidence="9">Homodimer.</text>
</comment>
<dbReference type="InterPro" id="IPR014729">
    <property type="entry name" value="Rossmann-like_a/b/a_fold"/>
</dbReference>
<evidence type="ECO:0000256" key="2">
    <source>
        <dbReference type="ARBA" id="ARBA00022695"/>
    </source>
</evidence>
<evidence type="ECO:0000313" key="12">
    <source>
        <dbReference type="EMBL" id="MCP2257697.1"/>
    </source>
</evidence>
<accession>A0ABT1HQA8</accession>
<dbReference type="InterPro" id="IPR011914">
    <property type="entry name" value="RfaE_dom_II"/>
</dbReference>
<feature type="active site" evidence="9">
    <location>
        <position position="294"/>
    </location>
</feature>
<feature type="binding site" evidence="9">
    <location>
        <begin position="206"/>
        <end position="209"/>
    </location>
    <ligand>
        <name>ATP</name>
        <dbReference type="ChEBI" id="CHEBI:30616"/>
    </ligand>
</feature>
<proteinExistence type="inferred from homology"/>
<keyword evidence="13" id="KW-1185">Reference proteome</keyword>
<keyword evidence="7 9" id="KW-0119">Carbohydrate metabolism</keyword>
<dbReference type="Pfam" id="PF01467">
    <property type="entry name" value="CTP_transf_like"/>
    <property type="match status" value="1"/>
</dbReference>
<keyword evidence="2 9" id="KW-0548">Nucleotidyltransferase</keyword>
<dbReference type="SUPFAM" id="SSF53613">
    <property type="entry name" value="Ribokinase-like"/>
    <property type="match status" value="1"/>
</dbReference>
<comment type="pathway">
    <text evidence="9">Nucleotide-sugar biosynthesis; ADP-L-glycero-beta-D-manno-heptose biosynthesis; ADP-L-glycero-beta-D-manno-heptose from D-glycero-beta-D-manno-heptose 7-phosphate: step 1/4.</text>
</comment>
<dbReference type="InterPro" id="IPR029056">
    <property type="entry name" value="Ribokinase-like"/>
</dbReference>
<comment type="pathway">
    <text evidence="9">Nucleotide-sugar biosynthesis; ADP-L-glycero-beta-D-manno-heptose biosynthesis; ADP-L-glycero-beta-D-manno-heptose from D-glycero-beta-D-manno-heptose 7-phosphate: step 3/4.</text>
</comment>
<evidence type="ECO:0000256" key="7">
    <source>
        <dbReference type="ARBA" id="ARBA00023277"/>
    </source>
</evidence>
<comment type="catalytic activity">
    <reaction evidence="8 9">
        <text>D-glycero-beta-D-manno-heptose 1-phosphate + ATP + H(+) = ADP-D-glycero-beta-D-manno-heptose + diphosphate</text>
        <dbReference type="Rhea" id="RHEA:27465"/>
        <dbReference type="ChEBI" id="CHEBI:15378"/>
        <dbReference type="ChEBI" id="CHEBI:30616"/>
        <dbReference type="ChEBI" id="CHEBI:33019"/>
        <dbReference type="ChEBI" id="CHEBI:59967"/>
        <dbReference type="ChEBI" id="CHEBI:61593"/>
        <dbReference type="EC" id="2.7.7.70"/>
    </reaction>
</comment>
<feature type="region of interest" description="Ribokinase" evidence="9">
    <location>
        <begin position="1"/>
        <end position="346"/>
    </location>
</feature>
<evidence type="ECO:0000256" key="5">
    <source>
        <dbReference type="ARBA" id="ARBA00022840"/>
    </source>
</evidence>
<evidence type="ECO:0000313" key="13">
    <source>
        <dbReference type="Proteomes" id="UP001205311"/>
    </source>
</evidence>
<dbReference type="InterPro" id="IPR023030">
    <property type="entry name" value="Bifunc_HldE"/>
</dbReference>
<evidence type="ECO:0000256" key="1">
    <source>
        <dbReference type="ARBA" id="ARBA00022679"/>
    </source>
</evidence>
<comment type="catalytic activity">
    <reaction evidence="9">
        <text>D-glycero-beta-D-manno-heptose 7-phosphate + ATP = D-glycero-beta-D-manno-heptose 1,7-bisphosphate + ADP + H(+)</text>
        <dbReference type="Rhea" id="RHEA:27473"/>
        <dbReference type="ChEBI" id="CHEBI:15378"/>
        <dbReference type="ChEBI" id="CHEBI:30616"/>
        <dbReference type="ChEBI" id="CHEBI:60204"/>
        <dbReference type="ChEBI" id="CHEBI:60208"/>
        <dbReference type="ChEBI" id="CHEBI:456216"/>
        <dbReference type="EC" id="2.7.1.167"/>
    </reaction>
</comment>
<dbReference type="Pfam" id="PF00294">
    <property type="entry name" value="PfkB"/>
    <property type="match status" value="1"/>
</dbReference>
<evidence type="ECO:0000256" key="8">
    <source>
        <dbReference type="ARBA" id="ARBA00047428"/>
    </source>
</evidence>
<dbReference type="InterPro" id="IPR011611">
    <property type="entry name" value="PfkB_dom"/>
</dbReference>
<dbReference type="NCBIfam" id="TIGR02199">
    <property type="entry name" value="rfaE_dom_II"/>
    <property type="match status" value="1"/>
</dbReference>
<feature type="domain" description="Carbohydrate kinase PfkB" evidence="10">
    <location>
        <begin position="21"/>
        <end position="333"/>
    </location>
</feature>
<evidence type="ECO:0000256" key="3">
    <source>
        <dbReference type="ARBA" id="ARBA00022741"/>
    </source>
</evidence>
<dbReference type="EC" id="2.7.7.70" evidence="9"/>
<gene>
    <name evidence="9" type="primary">hldE</name>
    <name evidence="12" type="ORF">LX15_001383</name>
</gene>
<evidence type="ECO:0000256" key="9">
    <source>
        <dbReference type="HAMAP-Rule" id="MF_01603"/>
    </source>
</evidence>
<keyword evidence="3 9" id="KW-0547">Nucleotide-binding</keyword>